<keyword evidence="1" id="KW-0812">Transmembrane</keyword>
<evidence type="ECO:0000313" key="3">
    <source>
        <dbReference type="Proteomes" id="UP000198964"/>
    </source>
</evidence>
<evidence type="ECO:0000256" key="1">
    <source>
        <dbReference type="SAM" id="Phobius"/>
    </source>
</evidence>
<keyword evidence="1" id="KW-0472">Membrane</keyword>
<dbReference type="AlphaFoldDB" id="A0A1I2H237"/>
<dbReference type="NCBIfam" id="NF047658">
    <property type="entry name" value="HYC_CC_PP"/>
    <property type="match status" value="1"/>
</dbReference>
<proteinExistence type="predicted"/>
<sequence>MGAFIFSRDYNNANASRVLQLYANGCYAVSEELVIQDIFCIFGKHKTPVLVIETERFCMKKLLSILFSIFYLTLTIGLVVNMHYCQGELASVQLYEEEASCCCSDQASITSCCDDHTQLLKLDIEPTLTPSHRLNTQVWEIDLLPSETANQTLDELPFNGSIWSTDTRPPLEEPSWLLFCSLIFYG</sequence>
<keyword evidence="3" id="KW-1185">Reference proteome</keyword>
<name>A0A1I2H237_9BACT</name>
<organism evidence="2 3">
    <name type="scientific">Sunxiuqinia elliptica</name>
    <dbReference type="NCBI Taxonomy" id="655355"/>
    <lineage>
        <taxon>Bacteria</taxon>
        <taxon>Pseudomonadati</taxon>
        <taxon>Bacteroidota</taxon>
        <taxon>Bacteroidia</taxon>
        <taxon>Marinilabiliales</taxon>
        <taxon>Prolixibacteraceae</taxon>
        <taxon>Sunxiuqinia</taxon>
    </lineage>
</organism>
<keyword evidence="1" id="KW-1133">Transmembrane helix</keyword>
<dbReference type="InterPro" id="IPR058060">
    <property type="entry name" value="HYC_CC_PP"/>
</dbReference>
<gene>
    <name evidence="2" type="ORF">SAMN05216283_103220</name>
</gene>
<protein>
    <submittedName>
        <fullName evidence="2">Uncharacterized protein</fullName>
    </submittedName>
</protein>
<reference evidence="2 3" key="1">
    <citation type="submission" date="2016-10" db="EMBL/GenBank/DDBJ databases">
        <authorList>
            <person name="de Groot N.N."/>
        </authorList>
    </citation>
    <scope>NUCLEOTIDE SEQUENCE [LARGE SCALE GENOMIC DNA]</scope>
    <source>
        <strain evidence="2 3">CGMCC 1.9156</strain>
    </source>
</reference>
<dbReference type="InterPro" id="IPR058512">
    <property type="entry name" value="DUF8199"/>
</dbReference>
<dbReference type="Pfam" id="PF26622">
    <property type="entry name" value="DUF8199"/>
    <property type="match status" value="1"/>
</dbReference>
<evidence type="ECO:0000313" key="2">
    <source>
        <dbReference type="EMBL" id="SFF23460.1"/>
    </source>
</evidence>
<feature type="transmembrane region" description="Helical" evidence="1">
    <location>
        <begin position="62"/>
        <end position="84"/>
    </location>
</feature>
<dbReference type="STRING" id="655355.SAMN05216283_103220"/>
<accession>A0A1I2H237</accession>
<dbReference type="Proteomes" id="UP000198964">
    <property type="component" value="Unassembled WGS sequence"/>
</dbReference>
<dbReference type="EMBL" id="FONW01000003">
    <property type="protein sequence ID" value="SFF23460.1"/>
    <property type="molecule type" value="Genomic_DNA"/>
</dbReference>